<dbReference type="InterPro" id="IPR037237">
    <property type="entry name" value="IlvD/EDD_N"/>
</dbReference>
<dbReference type="Gene3D" id="3.50.30.80">
    <property type="entry name" value="IlvD/EDD C-terminal domain-like"/>
    <property type="match status" value="1"/>
</dbReference>
<dbReference type="GO" id="GO:0051537">
    <property type="term" value="F:2 iron, 2 sulfur cluster binding"/>
    <property type="evidence" value="ECO:0007669"/>
    <property type="project" value="UniProtKB-UniRule"/>
</dbReference>
<keyword evidence="20" id="KW-1185">Reference proteome</keyword>
<dbReference type="SUPFAM" id="SSF52016">
    <property type="entry name" value="LeuD/IlvD-like"/>
    <property type="match status" value="1"/>
</dbReference>
<dbReference type="PANTHER" id="PTHR21000:SF5">
    <property type="entry name" value="DIHYDROXY-ACID DEHYDRATASE, MITOCHONDRIAL"/>
    <property type="match status" value="1"/>
</dbReference>
<comment type="similarity">
    <text evidence="2 15">Belongs to the IlvD/Edd family.</text>
</comment>
<evidence type="ECO:0000256" key="3">
    <source>
        <dbReference type="ARBA" id="ARBA00022605"/>
    </source>
</evidence>
<evidence type="ECO:0000256" key="5">
    <source>
        <dbReference type="ARBA" id="ARBA00022723"/>
    </source>
</evidence>
<dbReference type="InterPro" id="IPR004404">
    <property type="entry name" value="DihydroxyA_deHydtase"/>
</dbReference>
<feature type="domain" description="Dihydroxy-acid/6-phosphogluconate dehydratase C-terminal" evidence="18">
    <location>
        <begin position="372"/>
        <end position="561"/>
    </location>
</feature>
<keyword evidence="10 15" id="KW-0100">Branched-chain amino acid biosynthesis</keyword>
<evidence type="ECO:0000259" key="18">
    <source>
        <dbReference type="Pfam" id="PF24877"/>
    </source>
</evidence>
<evidence type="ECO:0000256" key="15">
    <source>
        <dbReference type="HAMAP-Rule" id="MF_00012"/>
    </source>
</evidence>
<evidence type="ECO:0000256" key="9">
    <source>
        <dbReference type="ARBA" id="ARBA00023239"/>
    </source>
</evidence>
<comment type="caution">
    <text evidence="15">Lacks conserved residue(s) required for the propagation of feature annotation.</text>
</comment>
<dbReference type="EMBL" id="QQZY01000001">
    <property type="protein sequence ID" value="RDI75628.1"/>
    <property type="molecule type" value="Genomic_DNA"/>
</dbReference>
<comment type="pathway">
    <text evidence="13 15">Amino-acid biosynthesis; L-isoleucine biosynthesis; L-isoleucine from 2-oxobutanoate: step 3/4.</text>
</comment>
<comment type="function">
    <text evidence="15">Functions in the biosynthesis of branched-chain amino acids. Catalyzes the dehydration of (2R,3R)-2,3-dihydroxy-3-methylpentanoate (2,3-dihydroxy-3-methylvalerate) into 2-oxo-3-methylpentanoate (2-oxo-3-methylvalerate) and of (2R)-2,3-dihydroxy-3-methylbutanoate (2,3-dihydroxyisovalerate) into 2-oxo-3-methylbutanoate (2-oxoisovalerate), the penultimate precursor to L-isoleucine and L-valine, respectively.</text>
</comment>
<dbReference type="FunFam" id="3.50.30.80:FF:000001">
    <property type="entry name" value="Dihydroxy-acid dehydratase"/>
    <property type="match status" value="1"/>
</dbReference>
<dbReference type="NCBIfam" id="TIGR00110">
    <property type="entry name" value="ilvD"/>
    <property type="match status" value="1"/>
</dbReference>
<reference evidence="20" key="2">
    <citation type="journal article" date="2019" name="MicrobiologyOpen">
        <title>High-quality draft genome sequence of Gaiella occulta isolated from a 150 meter deep mineral water borehole and comparison with the genome sequences of other deep-branching lineages of the phylum Actinobacteria.</title>
        <authorList>
            <person name="Severino R."/>
            <person name="Froufe H.J.C."/>
            <person name="Barroso C."/>
            <person name="Albuquerque L."/>
            <person name="Lobo-da-Cunha A."/>
            <person name="da Costa M.S."/>
            <person name="Egas C."/>
        </authorList>
    </citation>
    <scope>NUCLEOTIDE SEQUENCE [LARGE SCALE GENOMIC DNA]</scope>
    <source>
        <strain evidence="20">F2-233</strain>
    </source>
</reference>
<feature type="binding site" evidence="15">
    <location>
        <position position="454"/>
    </location>
    <ligand>
        <name>Mg(2+)</name>
        <dbReference type="ChEBI" id="CHEBI:18420"/>
    </ligand>
</feature>
<dbReference type="RefSeq" id="WP_220150365.1">
    <property type="nucleotide sequence ID" value="NZ_QQZY01000001.1"/>
</dbReference>
<dbReference type="NCBIfam" id="NF002068">
    <property type="entry name" value="PRK00911.1"/>
    <property type="match status" value="1"/>
</dbReference>
<dbReference type="InterPro" id="IPR020558">
    <property type="entry name" value="DiOHA_6PGluconate_deHydtase_CS"/>
</dbReference>
<protein>
    <recommendedName>
        <fullName evidence="14 15">Dihydroxy-acid dehydratase</fullName>
        <shortName evidence="15">DAD</shortName>
        <ecNumber evidence="14 15">4.2.1.9</ecNumber>
    </recommendedName>
</protein>
<organism evidence="19 20">
    <name type="scientific">Gaiella occulta</name>
    <dbReference type="NCBI Taxonomy" id="1002870"/>
    <lineage>
        <taxon>Bacteria</taxon>
        <taxon>Bacillati</taxon>
        <taxon>Actinomycetota</taxon>
        <taxon>Thermoleophilia</taxon>
        <taxon>Gaiellales</taxon>
        <taxon>Gaiellaceae</taxon>
        <taxon>Gaiella</taxon>
    </lineage>
</organism>
<dbReference type="GO" id="GO:0000287">
    <property type="term" value="F:magnesium ion binding"/>
    <property type="evidence" value="ECO:0007669"/>
    <property type="project" value="UniProtKB-UniRule"/>
</dbReference>
<dbReference type="GO" id="GO:0004160">
    <property type="term" value="F:dihydroxy-acid dehydratase activity"/>
    <property type="evidence" value="ECO:0007669"/>
    <property type="project" value="UniProtKB-UniRule"/>
</dbReference>
<dbReference type="PANTHER" id="PTHR21000">
    <property type="entry name" value="DIHYDROXY-ACID DEHYDRATASE DAD"/>
    <property type="match status" value="1"/>
</dbReference>
<feature type="binding site" evidence="15">
    <location>
        <position position="91"/>
    </location>
    <ligand>
        <name>Mg(2+)</name>
        <dbReference type="ChEBI" id="CHEBI:18420"/>
    </ligand>
</feature>
<comment type="catalytic activity">
    <reaction evidence="15">
        <text>(2R,3R)-2,3-dihydroxy-3-methylpentanoate = (S)-3-methyl-2-oxopentanoate + H2O</text>
        <dbReference type="Rhea" id="RHEA:27694"/>
        <dbReference type="ChEBI" id="CHEBI:15377"/>
        <dbReference type="ChEBI" id="CHEBI:35146"/>
        <dbReference type="ChEBI" id="CHEBI:49258"/>
        <dbReference type="EC" id="4.2.1.9"/>
    </reaction>
</comment>
<keyword evidence="8 15" id="KW-0411">Iron-sulfur</keyword>
<evidence type="ECO:0000256" key="16">
    <source>
        <dbReference type="SAM" id="MobiDB-lite"/>
    </source>
</evidence>
<evidence type="ECO:0000256" key="11">
    <source>
        <dbReference type="ARBA" id="ARBA00029304"/>
    </source>
</evidence>
<dbReference type="EC" id="4.2.1.9" evidence="14 15"/>
<reference evidence="19 20" key="1">
    <citation type="submission" date="2018-07" db="EMBL/GenBank/DDBJ databases">
        <title>High-quality-draft genome sequence of Gaiella occulta.</title>
        <authorList>
            <person name="Severino R."/>
            <person name="Froufe H.J.C."/>
            <person name="Rainey F.A."/>
            <person name="Barroso C."/>
            <person name="Albuquerque L."/>
            <person name="Lobo-Da-Cunha A."/>
            <person name="Da Costa M.S."/>
            <person name="Egas C."/>
        </authorList>
    </citation>
    <scope>NUCLEOTIDE SEQUENCE [LARGE SCALE GENOMIC DNA]</scope>
    <source>
        <strain evidence="19 20">F2-233</strain>
    </source>
</reference>
<evidence type="ECO:0000313" key="19">
    <source>
        <dbReference type="EMBL" id="RDI75628.1"/>
    </source>
</evidence>
<feature type="modified residue" description="N6-carboxylysine" evidence="15">
    <location>
        <position position="134"/>
    </location>
</feature>
<evidence type="ECO:0000256" key="13">
    <source>
        <dbReference type="ARBA" id="ARBA00029437"/>
    </source>
</evidence>
<evidence type="ECO:0000256" key="2">
    <source>
        <dbReference type="ARBA" id="ARBA00006486"/>
    </source>
</evidence>
<dbReference type="GO" id="GO:0009099">
    <property type="term" value="P:L-valine biosynthetic process"/>
    <property type="evidence" value="ECO:0007669"/>
    <property type="project" value="UniProtKB-UniRule"/>
</dbReference>
<feature type="active site" description="Proton acceptor" evidence="15">
    <location>
        <position position="480"/>
    </location>
</feature>
<dbReference type="Proteomes" id="UP000254134">
    <property type="component" value="Unassembled WGS sequence"/>
</dbReference>
<evidence type="ECO:0000256" key="7">
    <source>
        <dbReference type="ARBA" id="ARBA00023004"/>
    </source>
</evidence>
<keyword evidence="4 15" id="KW-0001">2Fe-2S</keyword>
<dbReference type="InterPro" id="IPR056740">
    <property type="entry name" value="ILV_EDD_C"/>
</dbReference>
<evidence type="ECO:0000256" key="14">
    <source>
        <dbReference type="ARBA" id="ARBA00029490"/>
    </source>
</evidence>
<dbReference type="PROSITE" id="PS00886">
    <property type="entry name" value="ILVD_EDD_1"/>
    <property type="match status" value="1"/>
</dbReference>
<evidence type="ECO:0000259" key="17">
    <source>
        <dbReference type="Pfam" id="PF00920"/>
    </source>
</evidence>
<feature type="domain" description="Dihydroxy-acid/6-phosphogluconate dehydratase N-terminal" evidence="17">
    <location>
        <begin position="44"/>
        <end position="360"/>
    </location>
</feature>
<dbReference type="HAMAP" id="MF_00012">
    <property type="entry name" value="IlvD"/>
    <property type="match status" value="1"/>
</dbReference>
<gene>
    <name evidence="15" type="primary">ilvD</name>
    <name evidence="19" type="ORF">Gocc_0047</name>
</gene>
<dbReference type="Pfam" id="PF00920">
    <property type="entry name" value="ILVD_EDD_N"/>
    <property type="match status" value="1"/>
</dbReference>
<evidence type="ECO:0000256" key="8">
    <source>
        <dbReference type="ARBA" id="ARBA00023014"/>
    </source>
</evidence>
<dbReference type="AlphaFoldDB" id="A0A7M2YZR1"/>
<evidence type="ECO:0000256" key="1">
    <source>
        <dbReference type="ARBA" id="ARBA00001946"/>
    </source>
</evidence>
<proteinExistence type="inferred from homology"/>
<accession>A0A7M2YZR1</accession>
<keyword evidence="9 15" id="KW-0456">Lyase</keyword>
<feature type="binding site" evidence="15">
    <location>
        <position position="59"/>
    </location>
    <ligand>
        <name>[2Fe-2S] cluster</name>
        <dbReference type="ChEBI" id="CHEBI:190135"/>
    </ligand>
</feature>
<evidence type="ECO:0000256" key="6">
    <source>
        <dbReference type="ARBA" id="ARBA00022842"/>
    </source>
</evidence>
<dbReference type="PROSITE" id="PS00887">
    <property type="entry name" value="ILVD_EDD_2"/>
    <property type="match status" value="1"/>
</dbReference>
<evidence type="ECO:0000256" key="4">
    <source>
        <dbReference type="ARBA" id="ARBA00022714"/>
    </source>
</evidence>
<dbReference type="UniPathway" id="UPA00049">
    <property type="reaction ID" value="UER00061"/>
</dbReference>
<dbReference type="GO" id="GO:0009097">
    <property type="term" value="P:isoleucine biosynthetic process"/>
    <property type="evidence" value="ECO:0007669"/>
    <property type="project" value="UniProtKB-UniRule"/>
</dbReference>
<feature type="binding site" description="via carbamate group" evidence="15">
    <location>
        <position position="134"/>
    </location>
    <ligand>
        <name>Mg(2+)</name>
        <dbReference type="ChEBI" id="CHEBI:18420"/>
    </ligand>
</feature>
<dbReference type="InterPro" id="IPR050165">
    <property type="entry name" value="DHAD_IlvD/Edd"/>
</dbReference>
<evidence type="ECO:0000313" key="20">
    <source>
        <dbReference type="Proteomes" id="UP000254134"/>
    </source>
</evidence>
<evidence type="ECO:0000256" key="10">
    <source>
        <dbReference type="ARBA" id="ARBA00023304"/>
    </source>
</evidence>
<feature type="region of interest" description="Disordered" evidence="16">
    <location>
        <begin position="1"/>
        <end position="25"/>
    </location>
</feature>
<comment type="cofactor">
    <cofactor evidence="1 15">
        <name>Mg(2+)</name>
        <dbReference type="ChEBI" id="CHEBI:18420"/>
    </cofactor>
</comment>
<evidence type="ECO:0000256" key="12">
    <source>
        <dbReference type="ARBA" id="ARBA00029436"/>
    </source>
</evidence>
<dbReference type="Pfam" id="PF24877">
    <property type="entry name" value="ILV_EDD_C"/>
    <property type="match status" value="1"/>
</dbReference>
<comment type="pathway">
    <text evidence="12 15">Amino-acid biosynthesis; L-valine biosynthesis; L-valine from pyruvate: step 3/4.</text>
</comment>
<dbReference type="InterPro" id="IPR042096">
    <property type="entry name" value="Dihydro-acid_dehy_C"/>
</dbReference>
<comment type="caution">
    <text evidence="19">The sequence shown here is derived from an EMBL/GenBank/DDBJ whole genome shotgun (WGS) entry which is preliminary data.</text>
</comment>
<dbReference type="UniPathway" id="UPA00047">
    <property type="reaction ID" value="UER00057"/>
</dbReference>
<feature type="binding site" evidence="15">
    <location>
        <position position="133"/>
    </location>
    <ligand>
        <name>Mg(2+)</name>
        <dbReference type="ChEBI" id="CHEBI:18420"/>
    </ligand>
</feature>
<keyword evidence="7 15" id="KW-0408">Iron</keyword>
<keyword evidence="5 15" id="KW-0479">Metal-binding</keyword>
<keyword evidence="3 15" id="KW-0028">Amino-acid biosynthesis</keyword>
<comment type="cofactor">
    <cofactor evidence="15">
        <name>[2Fe-2S] cluster</name>
        <dbReference type="ChEBI" id="CHEBI:190135"/>
    </cofactor>
    <text evidence="15">Binds 1 [2Fe-2S] cluster per subunit. This cluster acts as a Lewis acid cofactor.</text>
</comment>
<comment type="catalytic activity">
    <reaction evidence="11">
        <text>(2R)-2,3-dihydroxy-3-methylbutanoate = 3-methyl-2-oxobutanoate + H2O</text>
        <dbReference type="Rhea" id="RHEA:24809"/>
        <dbReference type="ChEBI" id="CHEBI:11851"/>
        <dbReference type="ChEBI" id="CHEBI:15377"/>
        <dbReference type="ChEBI" id="CHEBI:49072"/>
        <dbReference type="EC" id="4.2.1.9"/>
    </reaction>
    <physiologicalReaction direction="left-to-right" evidence="11">
        <dbReference type="Rhea" id="RHEA:24810"/>
    </physiologicalReaction>
</comment>
<comment type="subunit">
    <text evidence="15">Homodimer.</text>
</comment>
<keyword evidence="6 15" id="KW-0460">Magnesium</keyword>
<dbReference type="InterPro" id="IPR000581">
    <property type="entry name" value="ILV_EDD_N"/>
</dbReference>
<sequence>MSTPYDRPSDPAKRHSAAMTDGPDRAGARSMLKAVGFSDDDLAKPVIGVCTTWIETMPCNLNQRALAPHVKEGIRAAGGTPMEFNTIAVSDGVSMGTTGMRASLVSRETIADSIELVARGHLFDGLVCLIACDKTIPAAVMALARLDIPGLVLYTGSIAPGRWRGKDVTIQDVYEGIGAYNAGKISKEDLHELESAACPAAGACGGQFTANTMATALEFLGISPAGRNDIPALDTSKKAASEEAGRLVVDLVRRDMRPSSIITKASLENAAASVAATGGSTNGVLHLVAIAKELDIDFTIDDFDAISARTPIIADLKPFGRFVATDVHRAGGVALVARELKKAGLIDPTTLNVDGRTLGEIADAAVETEGQEVIVPIETPIKSRGGIAILRGNLAPEGCVVKLAGSERTHHRGPARVFDCEEETFAAVKAGKIVAGDVVVIRYEGPAGGPGMREMLHVTAAIVGEGLSDEVALVTDGRFSGATHGFMVGHVCPEAVKGGPIAALREGDTIVIDVDSRRIDVELADDEIAARLADHVTPAPKVTSGALAKYASLVRPASEGAVTMPA</sequence>
<name>A0A7M2YZR1_9ACTN</name>
<dbReference type="SUPFAM" id="SSF143975">
    <property type="entry name" value="IlvD/EDD N-terminal domain-like"/>
    <property type="match status" value="1"/>
</dbReference>